<evidence type="ECO:0000256" key="4">
    <source>
        <dbReference type="PROSITE-ProRule" id="PRU00708"/>
    </source>
</evidence>
<keyword evidence="6" id="KW-0732">Signal</keyword>
<evidence type="ECO:0000313" key="8">
    <source>
        <dbReference type="Proteomes" id="UP000636709"/>
    </source>
</evidence>
<feature type="repeat" description="PPR" evidence="4">
    <location>
        <begin position="375"/>
        <end position="409"/>
    </location>
</feature>
<dbReference type="PROSITE" id="PS51375">
    <property type="entry name" value="PPR"/>
    <property type="match status" value="3"/>
</dbReference>
<evidence type="ECO:0000256" key="5">
    <source>
        <dbReference type="SAM" id="MobiDB-lite"/>
    </source>
</evidence>
<accession>A0A835BFU5</accession>
<evidence type="ECO:0000313" key="7">
    <source>
        <dbReference type="EMBL" id="KAF8696407.1"/>
    </source>
</evidence>
<reference evidence="7" key="1">
    <citation type="submission" date="2020-07" db="EMBL/GenBank/DDBJ databases">
        <title>Genome sequence and genetic diversity analysis of an under-domesticated orphan crop, white fonio (Digitaria exilis).</title>
        <authorList>
            <person name="Bennetzen J.L."/>
            <person name="Chen S."/>
            <person name="Ma X."/>
            <person name="Wang X."/>
            <person name="Yssel A.E.J."/>
            <person name="Chaluvadi S.R."/>
            <person name="Johnson M."/>
            <person name="Gangashetty P."/>
            <person name="Hamidou F."/>
            <person name="Sanogo M.D."/>
            <person name="Zwaenepoel A."/>
            <person name="Wallace J."/>
            <person name="Van De Peer Y."/>
            <person name="Van Deynze A."/>
        </authorList>
    </citation>
    <scope>NUCLEOTIDE SEQUENCE</scope>
    <source>
        <tissue evidence="7">Leaves</tissue>
    </source>
</reference>
<feature type="chain" id="PRO_5032885041" description="Pentatricopeptide repeat-containing protein" evidence="6">
    <location>
        <begin position="20"/>
        <end position="509"/>
    </location>
</feature>
<sequence>MFLTSSAAFLSTFPFTAESLAAAAATATAAPHPSAERQNRAIKRAFGHTSRDDVVRGRDGSARVRSAEETPERTRQREGGGGGHPTPGLLGLECSNPCDLLVLACQNTRSDLVPRHSNAPAAAMTTLLRRLLRSAAAPASISGHIPFSTRSRRTPHRFRRSRRGPNPPPPSPDAISAAIASLPSRLTPPVLASSLASIPDARLLLPLLTHSLRLPAFRPDPAPFLVAIKRLAAADLYADFDRACALAFSLLPSLPSPGPLLRNALYFYCQFGRLGKAFHVYTLMRASADPAARPAVDTYHALFTALLSRGRGDTLVHYMYMDNVSALFRQMLEEGISPDTRTLNVLIRGYAQSLHINDALRVFHQMQPLYGCEPDAFTYSYLIHGLSAQGRTRNAQELFDEMHGKDLLPTEPACNAFVSALAMAGEGGEAERVMWEMAGAGRVVDDITRKALVEELWRAGKLEDANRLAREMEERGIASAREMRALLSSIRDEDGDDNLDVDDRGSGTW</sequence>
<evidence type="ECO:0000256" key="3">
    <source>
        <dbReference type="ARBA" id="ARBA00022946"/>
    </source>
</evidence>
<dbReference type="NCBIfam" id="TIGR00756">
    <property type="entry name" value="PPR"/>
    <property type="match status" value="2"/>
</dbReference>
<comment type="caution">
    <text evidence="7">The sequence shown here is derived from an EMBL/GenBank/DDBJ whole genome shotgun (WGS) entry which is preliminary data.</text>
</comment>
<evidence type="ECO:0000256" key="2">
    <source>
        <dbReference type="ARBA" id="ARBA00022737"/>
    </source>
</evidence>
<proteinExistence type="inferred from homology"/>
<dbReference type="PANTHER" id="PTHR47447:SF28">
    <property type="entry name" value="PENTACOTRIPEPTIDE-REPEAT REGION OF PRORP DOMAIN-CONTAINING PROTEIN"/>
    <property type="match status" value="1"/>
</dbReference>
<feature type="repeat" description="PPR" evidence="4">
    <location>
        <begin position="339"/>
        <end position="374"/>
    </location>
</feature>
<comment type="similarity">
    <text evidence="1">Belongs to the PPR family. P subfamily.</text>
</comment>
<name>A0A835BFU5_9POAL</name>
<dbReference type="Proteomes" id="UP000636709">
    <property type="component" value="Unassembled WGS sequence"/>
</dbReference>
<keyword evidence="8" id="KW-1185">Reference proteome</keyword>
<dbReference type="Pfam" id="PF01535">
    <property type="entry name" value="PPR"/>
    <property type="match status" value="2"/>
</dbReference>
<dbReference type="InterPro" id="IPR002885">
    <property type="entry name" value="PPR_rpt"/>
</dbReference>
<evidence type="ECO:0000256" key="6">
    <source>
        <dbReference type="SAM" id="SignalP"/>
    </source>
</evidence>
<dbReference type="EMBL" id="JACEFO010001882">
    <property type="protein sequence ID" value="KAF8696407.1"/>
    <property type="molecule type" value="Genomic_DNA"/>
</dbReference>
<evidence type="ECO:0008006" key="9">
    <source>
        <dbReference type="Google" id="ProtNLM"/>
    </source>
</evidence>
<dbReference type="Pfam" id="PF13041">
    <property type="entry name" value="PPR_2"/>
    <property type="match status" value="1"/>
</dbReference>
<gene>
    <name evidence="7" type="ORF">HU200_037321</name>
</gene>
<feature type="region of interest" description="Disordered" evidence="5">
    <location>
        <begin position="143"/>
        <end position="174"/>
    </location>
</feature>
<feature type="compositionally biased region" description="Basic and acidic residues" evidence="5">
    <location>
        <begin position="49"/>
        <end position="78"/>
    </location>
</feature>
<dbReference type="Gene3D" id="1.25.40.10">
    <property type="entry name" value="Tetratricopeptide repeat domain"/>
    <property type="match status" value="1"/>
</dbReference>
<dbReference type="AlphaFoldDB" id="A0A835BFU5"/>
<dbReference type="OrthoDB" id="185373at2759"/>
<keyword evidence="2" id="KW-0677">Repeat</keyword>
<keyword evidence="3" id="KW-0809">Transit peptide</keyword>
<feature type="region of interest" description="Disordered" evidence="5">
    <location>
        <begin position="44"/>
        <end position="88"/>
    </location>
</feature>
<feature type="repeat" description="PPR" evidence="4">
    <location>
        <begin position="445"/>
        <end position="479"/>
    </location>
</feature>
<feature type="compositionally biased region" description="Basic residues" evidence="5">
    <location>
        <begin position="150"/>
        <end position="163"/>
    </location>
</feature>
<organism evidence="7 8">
    <name type="scientific">Digitaria exilis</name>
    <dbReference type="NCBI Taxonomy" id="1010633"/>
    <lineage>
        <taxon>Eukaryota</taxon>
        <taxon>Viridiplantae</taxon>
        <taxon>Streptophyta</taxon>
        <taxon>Embryophyta</taxon>
        <taxon>Tracheophyta</taxon>
        <taxon>Spermatophyta</taxon>
        <taxon>Magnoliopsida</taxon>
        <taxon>Liliopsida</taxon>
        <taxon>Poales</taxon>
        <taxon>Poaceae</taxon>
        <taxon>PACMAD clade</taxon>
        <taxon>Panicoideae</taxon>
        <taxon>Panicodae</taxon>
        <taxon>Paniceae</taxon>
        <taxon>Anthephorinae</taxon>
        <taxon>Digitaria</taxon>
    </lineage>
</organism>
<feature type="signal peptide" evidence="6">
    <location>
        <begin position="1"/>
        <end position="19"/>
    </location>
</feature>
<evidence type="ECO:0000256" key="1">
    <source>
        <dbReference type="ARBA" id="ARBA00007626"/>
    </source>
</evidence>
<dbReference type="InterPro" id="IPR011990">
    <property type="entry name" value="TPR-like_helical_dom_sf"/>
</dbReference>
<protein>
    <recommendedName>
        <fullName evidence="9">Pentatricopeptide repeat-containing protein</fullName>
    </recommendedName>
</protein>
<dbReference type="PANTHER" id="PTHR47447">
    <property type="entry name" value="OS03G0856100 PROTEIN"/>
    <property type="match status" value="1"/>
</dbReference>